<comment type="similarity">
    <text evidence="7">Belongs to the amino acid-polyamine-organocation (APC) superfamily. Polyamine:cation symporter (PHS) (TC 2.A.3.12) family.</text>
</comment>
<evidence type="ECO:0000256" key="9">
    <source>
        <dbReference type="SAM" id="Phobius"/>
    </source>
</evidence>
<evidence type="ECO:0000256" key="2">
    <source>
        <dbReference type="ARBA" id="ARBA00022448"/>
    </source>
</evidence>
<dbReference type="InterPro" id="IPR002293">
    <property type="entry name" value="AA/rel_permease1"/>
</dbReference>
<feature type="compositionally biased region" description="Low complexity" evidence="8">
    <location>
        <begin position="500"/>
        <end position="515"/>
    </location>
</feature>
<protein>
    <recommendedName>
        <fullName evidence="12">Amino acid transporter</fullName>
    </recommendedName>
</protein>
<feature type="transmembrane region" description="Helical" evidence="9">
    <location>
        <begin position="295"/>
        <end position="315"/>
    </location>
</feature>
<comment type="caution">
    <text evidence="10">The sequence shown here is derived from an EMBL/GenBank/DDBJ whole genome shotgun (WGS) entry which is preliminary data.</text>
</comment>
<dbReference type="OrthoDB" id="5982228at2759"/>
<proteinExistence type="inferred from homology"/>
<reference evidence="10" key="1">
    <citation type="submission" date="2021-05" db="EMBL/GenBank/DDBJ databases">
        <title>The genome of the haptophyte Pavlova lutheri (Diacronema luteri, Pavlovales) - a model for lipid biosynthesis in eukaryotic algae.</title>
        <authorList>
            <person name="Hulatt C.J."/>
            <person name="Posewitz M.C."/>
        </authorList>
    </citation>
    <scope>NUCLEOTIDE SEQUENCE</scope>
    <source>
        <strain evidence="10">NIVA-4/92</strain>
    </source>
</reference>
<dbReference type="InterPro" id="IPR044566">
    <property type="entry name" value="RMV1-like"/>
</dbReference>
<accession>A0A8J5XWX5</accession>
<evidence type="ECO:0000256" key="1">
    <source>
        <dbReference type="ARBA" id="ARBA00004651"/>
    </source>
</evidence>
<keyword evidence="2" id="KW-0813">Transport</keyword>
<evidence type="ECO:0000313" key="10">
    <source>
        <dbReference type="EMBL" id="KAG8470012.1"/>
    </source>
</evidence>
<dbReference type="Proteomes" id="UP000751190">
    <property type="component" value="Unassembled WGS sequence"/>
</dbReference>
<feature type="transmembrane region" description="Helical" evidence="9">
    <location>
        <begin position="42"/>
        <end position="60"/>
    </location>
</feature>
<evidence type="ECO:0000256" key="8">
    <source>
        <dbReference type="SAM" id="MobiDB-lite"/>
    </source>
</evidence>
<feature type="region of interest" description="Disordered" evidence="8">
    <location>
        <begin position="500"/>
        <end position="526"/>
    </location>
</feature>
<evidence type="ECO:0000256" key="5">
    <source>
        <dbReference type="ARBA" id="ARBA00022989"/>
    </source>
</evidence>
<dbReference type="AlphaFoldDB" id="A0A8J5XWX5"/>
<feature type="transmembrane region" description="Helical" evidence="9">
    <location>
        <begin position="123"/>
        <end position="146"/>
    </location>
</feature>
<feature type="transmembrane region" description="Helical" evidence="9">
    <location>
        <begin position="221"/>
        <end position="241"/>
    </location>
</feature>
<keyword evidence="11" id="KW-1185">Reference proteome</keyword>
<sequence length="694" mass="73380">MVEISDSSEWTLMRPDAETSSSVLPWQAVNPIEGAVLQHKKVGVLGMVCIAFFWVSGGIYGNEELIGAAPGLYVLLLVVVMPLVFSLPIALITAELASAFPVDGGQCVYVQRACGDAVGGHNCFYVFVVNIVDATIYPLLAAQYLGYHVELTYLESRLFVMLLICIVTVINLGGLEALTRFQGAIFVFTLLPCLAFIGTGLPSLDFAAFTRTDNAPVDVPLLLSWVIWLYSGFSSLGTIAGECDKPHVTYARTIAILFPLVIALNTLPFAVALSLDPDVSHYEAGYFAQLAGEQVGPWLRLGFVIGSNVALVGLFNSQSITAQCTAFFFVESRAEYKQLRLDWLAAATRTEGTLAARLVPWLLDVPMAGVPRVYVLLTALVSCGLCWLPYGVLVEFEVLLYCVSQLLFFYAFVYLRAAYPDAGGKFRIGTGVRSALATVIIPVAICVANLYIGLYVPPQTCGAGADSGGGGDDGGGGGGVVLGVARRALGAVLGAAPADGLDPSGSDGNAGGASATPPGANVSFDPGPNFKQQGFVTVILIGGLIHGASAMWVAPEVEVVPPDEPLEAPLTPSRRNSEFGQVVLAGPPGDESGSLSPARTAAAALLTRRTSRPRVERAHADARSRSLSVDQSTLYDAEAILDSLLPQLAFSTSTTMRVDEASGLVLNREEILAAYQESIQMQQQSDMPIAGIVL</sequence>
<dbReference type="GO" id="GO:0005886">
    <property type="term" value="C:plasma membrane"/>
    <property type="evidence" value="ECO:0007669"/>
    <property type="project" value="UniProtKB-SubCell"/>
</dbReference>
<keyword evidence="5 9" id="KW-1133">Transmembrane helix</keyword>
<feature type="transmembrane region" description="Helical" evidence="9">
    <location>
        <begin position="185"/>
        <end position="209"/>
    </location>
</feature>
<dbReference type="PANTHER" id="PTHR45826:SF2">
    <property type="entry name" value="AMINO ACID TRANSPORTER"/>
    <property type="match status" value="1"/>
</dbReference>
<keyword evidence="6 9" id="KW-0472">Membrane</keyword>
<feature type="transmembrane region" description="Helical" evidence="9">
    <location>
        <begin position="435"/>
        <end position="456"/>
    </location>
</feature>
<evidence type="ECO:0000256" key="3">
    <source>
        <dbReference type="ARBA" id="ARBA00022475"/>
    </source>
</evidence>
<organism evidence="10 11">
    <name type="scientific">Diacronema lutheri</name>
    <name type="common">Unicellular marine alga</name>
    <name type="synonym">Monochrysis lutheri</name>
    <dbReference type="NCBI Taxonomy" id="2081491"/>
    <lineage>
        <taxon>Eukaryota</taxon>
        <taxon>Haptista</taxon>
        <taxon>Haptophyta</taxon>
        <taxon>Pavlovophyceae</taxon>
        <taxon>Pavlovales</taxon>
        <taxon>Pavlovaceae</taxon>
        <taxon>Diacronema</taxon>
    </lineage>
</organism>
<evidence type="ECO:0000256" key="4">
    <source>
        <dbReference type="ARBA" id="ARBA00022692"/>
    </source>
</evidence>
<evidence type="ECO:0000256" key="7">
    <source>
        <dbReference type="ARBA" id="ARBA00024041"/>
    </source>
</evidence>
<dbReference type="PANTHER" id="PTHR45826">
    <property type="entry name" value="POLYAMINE TRANSPORTER PUT1"/>
    <property type="match status" value="1"/>
</dbReference>
<dbReference type="EMBL" id="JAGTXO010000002">
    <property type="protein sequence ID" value="KAG8470012.1"/>
    <property type="molecule type" value="Genomic_DNA"/>
</dbReference>
<comment type="subcellular location">
    <subcellularLocation>
        <location evidence="1">Cell membrane</location>
        <topology evidence="1">Multi-pass membrane protein</topology>
    </subcellularLocation>
</comment>
<keyword evidence="3" id="KW-1003">Cell membrane</keyword>
<gene>
    <name evidence="10" type="ORF">KFE25_006467</name>
</gene>
<feature type="transmembrane region" description="Helical" evidence="9">
    <location>
        <begin position="158"/>
        <end position="178"/>
    </location>
</feature>
<dbReference type="GO" id="GO:0015203">
    <property type="term" value="F:polyamine transmembrane transporter activity"/>
    <property type="evidence" value="ECO:0007669"/>
    <property type="project" value="UniProtKB-ARBA"/>
</dbReference>
<evidence type="ECO:0000256" key="6">
    <source>
        <dbReference type="ARBA" id="ARBA00023136"/>
    </source>
</evidence>
<feature type="transmembrane region" description="Helical" evidence="9">
    <location>
        <begin position="253"/>
        <end position="275"/>
    </location>
</feature>
<keyword evidence="4 9" id="KW-0812">Transmembrane</keyword>
<evidence type="ECO:0008006" key="12">
    <source>
        <dbReference type="Google" id="ProtNLM"/>
    </source>
</evidence>
<feature type="transmembrane region" description="Helical" evidence="9">
    <location>
        <begin position="373"/>
        <end position="392"/>
    </location>
</feature>
<dbReference type="Gene3D" id="1.20.1740.10">
    <property type="entry name" value="Amino acid/polyamine transporter I"/>
    <property type="match status" value="1"/>
</dbReference>
<name>A0A8J5XWX5_DIALT</name>
<feature type="transmembrane region" description="Helical" evidence="9">
    <location>
        <begin position="398"/>
        <end position="415"/>
    </location>
</feature>
<feature type="transmembrane region" description="Helical" evidence="9">
    <location>
        <begin position="72"/>
        <end position="102"/>
    </location>
</feature>
<dbReference type="Pfam" id="PF13520">
    <property type="entry name" value="AA_permease_2"/>
    <property type="match status" value="1"/>
</dbReference>
<evidence type="ECO:0000313" key="11">
    <source>
        <dbReference type="Proteomes" id="UP000751190"/>
    </source>
</evidence>